<protein>
    <recommendedName>
        <fullName evidence="3">Transcriptional regulator MraZ</fullName>
    </recommendedName>
</protein>
<dbReference type="Proteomes" id="UP000886725">
    <property type="component" value="Unassembled WGS sequence"/>
</dbReference>
<dbReference type="InterPro" id="IPR037914">
    <property type="entry name" value="SpoVT-AbrB_sf"/>
</dbReference>
<reference evidence="1" key="2">
    <citation type="journal article" date="2021" name="PeerJ">
        <title>Extensive microbial diversity within the chicken gut microbiome revealed by metagenomics and culture.</title>
        <authorList>
            <person name="Gilroy R."/>
            <person name="Ravi A."/>
            <person name="Getino M."/>
            <person name="Pursley I."/>
            <person name="Horton D.L."/>
            <person name="Alikhan N.F."/>
            <person name="Baker D."/>
            <person name="Gharbi K."/>
            <person name="Hall N."/>
            <person name="Watson M."/>
            <person name="Adriaenssens E.M."/>
            <person name="Foster-Nyarko E."/>
            <person name="Jarju S."/>
            <person name="Secka A."/>
            <person name="Antonio M."/>
            <person name="Oren A."/>
            <person name="Chaudhuri R.R."/>
            <person name="La Ragione R."/>
            <person name="Hildebrand F."/>
            <person name="Pallen M.J."/>
        </authorList>
    </citation>
    <scope>NUCLEOTIDE SEQUENCE</scope>
    <source>
        <strain evidence="1">CHK165-10780</strain>
    </source>
</reference>
<proteinExistence type="predicted"/>
<name>A0A9D0Z217_9FIRM</name>
<dbReference type="InterPro" id="IPR038619">
    <property type="entry name" value="MraZ_sf"/>
</dbReference>
<dbReference type="AlphaFoldDB" id="A0A9D0Z217"/>
<dbReference type="SUPFAM" id="SSF89447">
    <property type="entry name" value="AbrB/MazE/MraZ-like"/>
    <property type="match status" value="1"/>
</dbReference>
<accession>A0A9D0Z217</accession>
<organism evidence="1 2">
    <name type="scientific">Candidatus Faecenecus gallistercoris</name>
    <dbReference type="NCBI Taxonomy" id="2840793"/>
    <lineage>
        <taxon>Bacteria</taxon>
        <taxon>Bacillati</taxon>
        <taxon>Bacillota</taxon>
        <taxon>Bacillota incertae sedis</taxon>
        <taxon>Candidatus Faecenecus</taxon>
    </lineage>
</organism>
<gene>
    <name evidence="1" type="ORF">IAC85_04715</name>
</gene>
<comment type="caution">
    <text evidence="1">The sequence shown here is derived from an EMBL/GenBank/DDBJ whole genome shotgun (WGS) entry which is preliminary data.</text>
</comment>
<evidence type="ECO:0000313" key="1">
    <source>
        <dbReference type="EMBL" id="HIQ65023.1"/>
    </source>
</evidence>
<dbReference type="EMBL" id="DVFU01000093">
    <property type="protein sequence ID" value="HIQ65023.1"/>
    <property type="molecule type" value="Genomic_DNA"/>
</dbReference>
<evidence type="ECO:0000313" key="2">
    <source>
        <dbReference type="Proteomes" id="UP000886725"/>
    </source>
</evidence>
<sequence length="138" mass="16375">MFAEQEMLGQATVSIDQKKRIILPPFTYREEGDTLILINGYQENFVELMAYEKFCQLFQKIKDDKDIELLRKYYLADFSKRVVDAHYRIILSTACLSILKEPTVFVKAIFDQVFLFSNQDEYSTHIQKTKSFESFPYR</sequence>
<dbReference type="Gene3D" id="3.40.1550.20">
    <property type="entry name" value="Transcriptional regulator MraZ domain"/>
    <property type="match status" value="1"/>
</dbReference>
<reference evidence="1" key="1">
    <citation type="submission" date="2020-10" db="EMBL/GenBank/DDBJ databases">
        <authorList>
            <person name="Gilroy R."/>
        </authorList>
    </citation>
    <scope>NUCLEOTIDE SEQUENCE</scope>
    <source>
        <strain evidence="1">CHK165-10780</strain>
    </source>
</reference>
<evidence type="ECO:0008006" key="3">
    <source>
        <dbReference type="Google" id="ProtNLM"/>
    </source>
</evidence>